<dbReference type="InterPro" id="IPR036061">
    <property type="entry name" value="CheW-like_dom_sf"/>
</dbReference>
<dbReference type="InterPro" id="IPR051315">
    <property type="entry name" value="Bact_Chemotaxis_CheA"/>
</dbReference>
<feature type="modified residue" description="Phosphohistidine" evidence="7">
    <location>
        <position position="49"/>
    </location>
</feature>
<feature type="compositionally biased region" description="Low complexity" evidence="8">
    <location>
        <begin position="296"/>
        <end position="307"/>
    </location>
</feature>
<evidence type="ECO:0000313" key="12">
    <source>
        <dbReference type="EMBL" id="MCV2401375.1"/>
    </source>
</evidence>
<dbReference type="InterPro" id="IPR003594">
    <property type="entry name" value="HATPase_dom"/>
</dbReference>
<evidence type="ECO:0000259" key="10">
    <source>
        <dbReference type="PROSITE" id="PS50851"/>
    </source>
</evidence>
<feature type="compositionally biased region" description="Polar residues" evidence="8">
    <location>
        <begin position="255"/>
        <end position="266"/>
    </location>
</feature>
<dbReference type="PROSITE" id="PS50109">
    <property type="entry name" value="HIS_KIN"/>
    <property type="match status" value="1"/>
</dbReference>
<feature type="domain" description="CheW-like" evidence="10">
    <location>
        <begin position="572"/>
        <end position="706"/>
    </location>
</feature>
<dbReference type="PRINTS" id="PR00344">
    <property type="entry name" value="BCTRLSENSOR"/>
</dbReference>
<gene>
    <name evidence="12" type="ORF">OFY17_00635</name>
</gene>
<dbReference type="Gene3D" id="1.10.287.560">
    <property type="entry name" value="Histidine kinase CheA-like, homodimeric domain"/>
    <property type="match status" value="1"/>
</dbReference>
<dbReference type="PROSITE" id="PS50894">
    <property type="entry name" value="HPT"/>
    <property type="match status" value="1"/>
</dbReference>
<dbReference type="SUPFAM" id="SSF55874">
    <property type="entry name" value="ATPase domain of HSP90 chaperone/DNA topoisomerase II/histidine kinase"/>
    <property type="match status" value="1"/>
</dbReference>
<dbReference type="InterPro" id="IPR036097">
    <property type="entry name" value="HisK_dim/P_sf"/>
</dbReference>
<keyword evidence="4" id="KW-0808">Transferase</keyword>
<keyword evidence="5" id="KW-0418">Kinase</keyword>
<dbReference type="SMART" id="SM01231">
    <property type="entry name" value="H-kinase_dim"/>
    <property type="match status" value="1"/>
</dbReference>
<feature type="region of interest" description="Disordered" evidence="8">
    <location>
        <begin position="130"/>
        <end position="166"/>
    </location>
</feature>
<feature type="compositionally biased region" description="Acidic residues" evidence="8">
    <location>
        <begin position="134"/>
        <end position="166"/>
    </location>
</feature>
<dbReference type="Gene3D" id="2.30.30.40">
    <property type="entry name" value="SH3 Domains"/>
    <property type="match status" value="1"/>
</dbReference>
<dbReference type="SMART" id="SM00260">
    <property type="entry name" value="CheW"/>
    <property type="match status" value="1"/>
</dbReference>
<evidence type="ECO:0000259" key="11">
    <source>
        <dbReference type="PROSITE" id="PS50894"/>
    </source>
</evidence>
<dbReference type="PANTHER" id="PTHR43395:SF1">
    <property type="entry name" value="CHEMOTAXIS PROTEIN CHEA"/>
    <property type="match status" value="1"/>
</dbReference>
<evidence type="ECO:0000256" key="2">
    <source>
        <dbReference type="ARBA" id="ARBA00012438"/>
    </source>
</evidence>
<dbReference type="InterPro" id="IPR008207">
    <property type="entry name" value="Sig_transdc_His_kin_Hpt_dom"/>
</dbReference>
<accession>A0ABT2YNQ3</accession>
<dbReference type="InterPro" id="IPR037006">
    <property type="entry name" value="CheA-like_homodim_sf"/>
</dbReference>
<comment type="caution">
    <text evidence="12">The sequence shown here is derived from an EMBL/GenBank/DDBJ whole genome shotgun (WGS) entry which is preliminary data.</text>
</comment>
<dbReference type="Pfam" id="PF02895">
    <property type="entry name" value="H-kinase_dim"/>
    <property type="match status" value="1"/>
</dbReference>
<evidence type="ECO:0000256" key="8">
    <source>
        <dbReference type="SAM" id="MobiDB-lite"/>
    </source>
</evidence>
<name>A0ABT2YNQ3_9GAMM</name>
<feature type="domain" description="HPt" evidence="11">
    <location>
        <begin position="2"/>
        <end position="106"/>
    </location>
</feature>
<sequence length="708" mass="75988">MSFEVDDEILQDFLVEAGEILEQLSEQLVDLENNPNDNPLLNAIFRGFHTVKGGAGFLQLTALVDCCHYAENVFDILRNGQRDIDADLMDIVLQALDAVNEMFETVRSGGDPEPADPELILALSKYAKPPSADEVAEEAEPEPAVEEPVEDPVVESSEGESVDITDDEFESLLDALGEKAEAGKDAEKPPVEASDSDDITEDEFDALLDQLHGGAPGIDSSAPEKEEKAKPAVSSAAAEDSDLITEDEFESLLDSLQGNDSSSPADSTEKAKVAPKAAEKPKVEPKPKAAEKPKVEAAPAKAAAKPKAATKDKAPNAPVAQEATVRVDTKRLDDIMNMVGELVLVRNRLVRLGLQSEDESMGKAVANLDVVTGDLQNAVMKTRMQPIKKVFGRFPRVVRDLARNMKKEVNLVLRGEETDLDKNLVEALADPLVHLVRNSVDHGVEGPDAREAKGKPRVGTVILSAEQEGDHILLSIEDDGAGMDANLLRGKAVEKGLMDADAADRLTDSEAFNLIFAPGFSTKVEITDVSGRGVGMDVVKTKISQLNGSLDIKSVLGQGSRFIIKVPLTLAIMPTLMVTLADQAFAFPLASVNEIFHLDLKKTNIVDGQQVVVIRGKTLPIFHLKSWLVKNGGRELPAEAHVVVVQVGINEVGFVVDQLVGQEEVVIKPLGKMLQGTVGMSGATITGDGRIALILDVPSMLKGYASTR</sequence>
<dbReference type="CDD" id="cd00731">
    <property type="entry name" value="CheA_reg"/>
    <property type="match status" value="1"/>
</dbReference>
<dbReference type="SUPFAM" id="SSF50341">
    <property type="entry name" value="CheW-like"/>
    <property type="match status" value="1"/>
</dbReference>
<dbReference type="Proteomes" id="UP001209713">
    <property type="component" value="Unassembled WGS sequence"/>
</dbReference>
<keyword evidence="6" id="KW-0902">Two-component regulatory system</keyword>
<proteinExistence type="predicted"/>
<dbReference type="EMBL" id="JAOVZB010000001">
    <property type="protein sequence ID" value="MCV2401375.1"/>
    <property type="molecule type" value="Genomic_DNA"/>
</dbReference>
<evidence type="ECO:0000259" key="9">
    <source>
        <dbReference type="PROSITE" id="PS50109"/>
    </source>
</evidence>
<dbReference type="PROSITE" id="PS50851">
    <property type="entry name" value="CHEW"/>
    <property type="match status" value="1"/>
</dbReference>
<dbReference type="SUPFAM" id="SSF47384">
    <property type="entry name" value="Homodimeric domain of signal transducing histidine kinase"/>
    <property type="match status" value="1"/>
</dbReference>
<dbReference type="SUPFAM" id="SSF47226">
    <property type="entry name" value="Histidine-containing phosphotransfer domain, HPT domain"/>
    <property type="match status" value="1"/>
</dbReference>
<dbReference type="Gene3D" id="3.30.565.10">
    <property type="entry name" value="Histidine kinase-like ATPase, C-terminal domain"/>
    <property type="match status" value="1"/>
</dbReference>
<dbReference type="SMART" id="SM00073">
    <property type="entry name" value="HPT"/>
    <property type="match status" value="1"/>
</dbReference>
<dbReference type="CDD" id="cd00088">
    <property type="entry name" value="HPT"/>
    <property type="match status" value="1"/>
</dbReference>
<evidence type="ECO:0000256" key="7">
    <source>
        <dbReference type="PROSITE-ProRule" id="PRU00110"/>
    </source>
</evidence>
<dbReference type="Pfam" id="PF01584">
    <property type="entry name" value="CheW"/>
    <property type="match status" value="1"/>
</dbReference>
<feature type="domain" description="Histidine kinase" evidence="9">
    <location>
        <begin position="354"/>
        <end position="570"/>
    </location>
</feature>
<dbReference type="EC" id="2.7.13.3" evidence="2"/>
<dbReference type="Pfam" id="PF02518">
    <property type="entry name" value="HATPase_c"/>
    <property type="match status" value="1"/>
</dbReference>
<dbReference type="InterPro" id="IPR004105">
    <property type="entry name" value="CheA-like_dim"/>
</dbReference>
<dbReference type="InterPro" id="IPR036641">
    <property type="entry name" value="HPT_dom_sf"/>
</dbReference>
<evidence type="ECO:0000313" key="13">
    <source>
        <dbReference type="Proteomes" id="UP001209713"/>
    </source>
</evidence>
<evidence type="ECO:0000256" key="3">
    <source>
        <dbReference type="ARBA" id="ARBA00022553"/>
    </source>
</evidence>
<keyword evidence="13" id="KW-1185">Reference proteome</keyword>
<keyword evidence="3 7" id="KW-0597">Phosphoprotein</keyword>
<evidence type="ECO:0000256" key="4">
    <source>
        <dbReference type="ARBA" id="ARBA00022679"/>
    </source>
</evidence>
<comment type="catalytic activity">
    <reaction evidence="1">
        <text>ATP + protein L-histidine = ADP + protein N-phospho-L-histidine.</text>
        <dbReference type="EC" id="2.7.13.3"/>
    </reaction>
</comment>
<evidence type="ECO:0000256" key="5">
    <source>
        <dbReference type="ARBA" id="ARBA00022777"/>
    </source>
</evidence>
<dbReference type="PANTHER" id="PTHR43395">
    <property type="entry name" value="SENSOR HISTIDINE KINASE CHEA"/>
    <property type="match status" value="1"/>
</dbReference>
<dbReference type="RefSeq" id="WP_263528755.1">
    <property type="nucleotide sequence ID" value="NZ_JAOVZB010000001.1"/>
</dbReference>
<organism evidence="12 13">
    <name type="scientific">Marinomonas sargassi</name>
    <dbReference type="NCBI Taxonomy" id="2984494"/>
    <lineage>
        <taxon>Bacteria</taxon>
        <taxon>Pseudomonadati</taxon>
        <taxon>Pseudomonadota</taxon>
        <taxon>Gammaproteobacteria</taxon>
        <taxon>Oceanospirillales</taxon>
        <taxon>Oceanospirillaceae</taxon>
        <taxon>Marinomonas</taxon>
    </lineage>
</organism>
<dbReference type="InterPro" id="IPR002545">
    <property type="entry name" value="CheW-lke_dom"/>
</dbReference>
<feature type="region of interest" description="Disordered" evidence="8">
    <location>
        <begin position="211"/>
        <end position="242"/>
    </location>
</feature>
<dbReference type="InterPro" id="IPR036890">
    <property type="entry name" value="HATPase_C_sf"/>
</dbReference>
<dbReference type="Gene3D" id="1.20.120.160">
    <property type="entry name" value="HPT domain"/>
    <property type="match status" value="1"/>
</dbReference>
<dbReference type="InterPro" id="IPR004358">
    <property type="entry name" value="Sig_transdc_His_kin-like_C"/>
</dbReference>
<evidence type="ECO:0000256" key="1">
    <source>
        <dbReference type="ARBA" id="ARBA00000085"/>
    </source>
</evidence>
<dbReference type="SMART" id="SM00387">
    <property type="entry name" value="HATPase_c"/>
    <property type="match status" value="1"/>
</dbReference>
<protein>
    <recommendedName>
        <fullName evidence="2">histidine kinase</fullName>
        <ecNumber evidence="2">2.7.13.3</ecNumber>
    </recommendedName>
</protein>
<feature type="compositionally biased region" description="Basic and acidic residues" evidence="8">
    <location>
        <begin position="267"/>
        <end position="295"/>
    </location>
</feature>
<reference evidence="12 13" key="1">
    <citation type="submission" date="2022-10" db="EMBL/GenBank/DDBJ databases">
        <title>Marinomonas transparenta sp. nov. and Marinomonas sargassi sp. nov., isolated from marine alga (Sargassum natans (L.) Gaillon).</title>
        <authorList>
            <person name="Wang Y."/>
        </authorList>
    </citation>
    <scope>NUCLEOTIDE SEQUENCE [LARGE SCALE GENOMIC DNA]</scope>
    <source>
        <strain evidence="12 13">C2222</strain>
    </source>
</reference>
<dbReference type="CDD" id="cd16916">
    <property type="entry name" value="HATPase_CheA-like"/>
    <property type="match status" value="1"/>
</dbReference>
<feature type="region of interest" description="Disordered" evidence="8">
    <location>
        <begin position="255"/>
        <end position="322"/>
    </location>
</feature>
<dbReference type="InterPro" id="IPR005467">
    <property type="entry name" value="His_kinase_dom"/>
</dbReference>
<evidence type="ECO:0000256" key="6">
    <source>
        <dbReference type="ARBA" id="ARBA00023012"/>
    </source>
</evidence>
<dbReference type="Pfam" id="PF01627">
    <property type="entry name" value="Hpt"/>
    <property type="match status" value="1"/>
</dbReference>